<proteinExistence type="predicted"/>
<evidence type="ECO:0000256" key="9">
    <source>
        <dbReference type="ARBA" id="ARBA00051231"/>
    </source>
</evidence>
<dbReference type="PANTHER" id="PTHR11516">
    <property type="entry name" value="PYRUVATE DEHYDROGENASE E1 COMPONENT, ALPHA SUBUNIT BACTERIAL AND ORGANELLAR"/>
    <property type="match status" value="1"/>
</dbReference>
<reference evidence="12 13" key="1">
    <citation type="submission" date="2017-01" db="EMBL/GenBank/DDBJ databases">
        <authorList>
            <person name="Varghese N."/>
            <person name="Submissions S."/>
        </authorList>
    </citation>
    <scope>NUCLEOTIDE SEQUENCE [LARGE SCALE GENOMIC DNA]</scope>
    <source>
        <strain evidence="12 13">ATCC 700171</strain>
    </source>
</reference>
<evidence type="ECO:0000256" key="3">
    <source>
        <dbReference type="ARBA" id="ARBA00012281"/>
    </source>
</evidence>
<dbReference type="Proteomes" id="UP000323956">
    <property type="component" value="Unassembled WGS sequence"/>
</dbReference>
<evidence type="ECO:0000256" key="7">
    <source>
        <dbReference type="ARBA" id="ARBA00023317"/>
    </source>
</evidence>
<keyword evidence="6 10" id="KW-0786">Thiamine pyrophosphate</keyword>
<dbReference type="EC" id="1.2.4.1" evidence="3 10"/>
<keyword evidence="5 10" id="KW-0560">Oxidoreductase</keyword>
<dbReference type="GO" id="GO:0004739">
    <property type="term" value="F:pyruvate dehydrogenase (acetyl-transferring) activity"/>
    <property type="evidence" value="ECO:0007669"/>
    <property type="project" value="UniProtKB-UniRule"/>
</dbReference>
<accession>A0A1N6P7N1</accession>
<evidence type="ECO:0000313" key="13">
    <source>
        <dbReference type="Proteomes" id="UP000323956"/>
    </source>
</evidence>
<evidence type="ECO:0000256" key="4">
    <source>
        <dbReference type="ARBA" id="ARBA00014159"/>
    </source>
</evidence>
<dbReference type="SUPFAM" id="SSF52518">
    <property type="entry name" value="Thiamin diphosphate-binding fold (THDP-binding)"/>
    <property type="match status" value="1"/>
</dbReference>
<comment type="subunit">
    <text evidence="2 10">Heterodimer of an alpha and a beta chain.</text>
</comment>
<dbReference type="InterPro" id="IPR050642">
    <property type="entry name" value="PDH_E1_Alpha_Subunit"/>
</dbReference>
<sequence>MVRKPAAKQSTPNVSKDELLRYYRDMLLIRRFEEKAGQLYGMGLIGGFCHLYIGQEAVVVGLEAAAKDGDKRITSYRDHGHMLACGMDARGVMAELTGRIGGYSKGKGGSMHMFSREKHFYGGHGIVAAQVPLGAGLAFADKYLGNDNVTFVYFGDGAANQGQVYETYNMAELWDLPVVFVIENNQYAMGTSVKRSTKSTTLYGRGEAFGIPGEQVDGMDVLAVKAAGEKAVAHCRAGKGPYILEVMTYRYRGHSMSDPAKYRTREEVQKMRDERDAIEHVRDMLLTGQHASEEDLKAIDKEIKDIVNDSAEFAKDSPEPPLDELWTDIYATDVPQGGAEQNA</sequence>
<protein>
    <recommendedName>
        <fullName evidence="4 10">Pyruvate dehydrogenase E1 component subunit alpha</fullName>
        <ecNumber evidence="3 10">1.2.4.1</ecNumber>
    </recommendedName>
</protein>
<evidence type="ECO:0000256" key="2">
    <source>
        <dbReference type="ARBA" id="ARBA00011870"/>
    </source>
</evidence>
<dbReference type="InterPro" id="IPR001017">
    <property type="entry name" value="DH_E1"/>
</dbReference>
<dbReference type="NCBIfam" id="TIGR03182">
    <property type="entry name" value="PDH_E1_alph_y"/>
    <property type="match status" value="1"/>
</dbReference>
<comment type="catalytic activity">
    <reaction evidence="9 10">
        <text>N(6)-[(R)-lipoyl]-L-lysyl-[protein] + pyruvate + H(+) = N(6)-[(R)-S(8)-acetyldihydrolipoyl]-L-lysyl-[protein] + CO2</text>
        <dbReference type="Rhea" id="RHEA:19189"/>
        <dbReference type="Rhea" id="RHEA-COMP:10474"/>
        <dbReference type="Rhea" id="RHEA-COMP:10478"/>
        <dbReference type="ChEBI" id="CHEBI:15361"/>
        <dbReference type="ChEBI" id="CHEBI:15378"/>
        <dbReference type="ChEBI" id="CHEBI:16526"/>
        <dbReference type="ChEBI" id="CHEBI:83099"/>
        <dbReference type="ChEBI" id="CHEBI:83111"/>
        <dbReference type="EC" id="1.2.4.1"/>
    </reaction>
</comment>
<dbReference type="Pfam" id="PF00676">
    <property type="entry name" value="E1_dh"/>
    <property type="match status" value="1"/>
</dbReference>
<dbReference type="AlphaFoldDB" id="A0A1N6P7N1"/>
<evidence type="ECO:0000259" key="11">
    <source>
        <dbReference type="Pfam" id="PF00676"/>
    </source>
</evidence>
<dbReference type="OrthoDB" id="9766715at2"/>
<dbReference type="FunFam" id="3.40.50.970:FF:000013">
    <property type="entry name" value="Pyruvate dehydrogenase E1 component subunit alpha"/>
    <property type="match status" value="1"/>
</dbReference>
<evidence type="ECO:0000256" key="5">
    <source>
        <dbReference type="ARBA" id="ARBA00023002"/>
    </source>
</evidence>
<dbReference type="CDD" id="cd02000">
    <property type="entry name" value="TPP_E1_PDC_ADC_BCADC"/>
    <property type="match status" value="1"/>
</dbReference>
<evidence type="ECO:0000256" key="1">
    <source>
        <dbReference type="ARBA" id="ARBA00001964"/>
    </source>
</evidence>
<evidence type="ECO:0000256" key="6">
    <source>
        <dbReference type="ARBA" id="ARBA00023052"/>
    </source>
</evidence>
<comment type="function">
    <text evidence="8">The pyruvate dehydrogenase complex catalyzes the overall conversion of pyruvate to acetyl-CoA and CO(2). It contains multiple copies of three enzymatic components: pyruvate dehydrogenase (E1), dihydrolipoamide acetyltransferase (E2) and lipoamide dehydrogenase (E3).</text>
</comment>
<name>A0A1N6P7N1_9RHOB</name>
<feature type="domain" description="Dehydrogenase E1 component" evidence="11">
    <location>
        <begin position="25"/>
        <end position="321"/>
    </location>
</feature>
<dbReference type="RefSeq" id="WP_149764197.1">
    <property type="nucleotide sequence ID" value="NZ_FTMK01000002.1"/>
</dbReference>
<organism evidence="12 13">
    <name type="scientific">Paracoccus thiocyanatus</name>
    <dbReference type="NCBI Taxonomy" id="34006"/>
    <lineage>
        <taxon>Bacteria</taxon>
        <taxon>Pseudomonadati</taxon>
        <taxon>Pseudomonadota</taxon>
        <taxon>Alphaproteobacteria</taxon>
        <taxon>Rhodobacterales</taxon>
        <taxon>Paracoccaceae</taxon>
        <taxon>Paracoccus</taxon>
    </lineage>
</organism>
<dbReference type="EMBL" id="FTMK01000002">
    <property type="protein sequence ID" value="SIQ00374.1"/>
    <property type="molecule type" value="Genomic_DNA"/>
</dbReference>
<dbReference type="PANTHER" id="PTHR11516:SF60">
    <property type="entry name" value="PYRUVATE DEHYDROGENASE E1 COMPONENT SUBUNIT ALPHA"/>
    <property type="match status" value="1"/>
</dbReference>
<dbReference type="Gene3D" id="3.40.50.970">
    <property type="match status" value="1"/>
</dbReference>
<comment type="cofactor">
    <cofactor evidence="1 10">
        <name>thiamine diphosphate</name>
        <dbReference type="ChEBI" id="CHEBI:58937"/>
    </cofactor>
</comment>
<gene>
    <name evidence="10" type="primary">pdhA</name>
    <name evidence="12" type="ORF">SAMN05421641_102280</name>
</gene>
<keyword evidence="7 10" id="KW-0670">Pyruvate</keyword>
<evidence type="ECO:0000256" key="10">
    <source>
        <dbReference type="RuleBase" id="RU361139"/>
    </source>
</evidence>
<evidence type="ECO:0000313" key="12">
    <source>
        <dbReference type="EMBL" id="SIQ00374.1"/>
    </source>
</evidence>
<dbReference type="InterPro" id="IPR017597">
    <property type="entry name" value="Pyrv_DH_E1_asu_subgrp-y"/>
</dbReference>
<dbReference type="GO" id="GO:0006086">
    <property type="term" value="P:pyruvate decarboxylation to acetyl-CoA"/>
    <property type="evidence" value="ECO:0007669"/>
    <property type="project" value="InterPro"/>
</dbReference>
<dbReference type="InterPro" id="IPR029061">
    <property type="entry name" value="THDP-binding"/>
</dbReference>
<evidence type="ECO:0000256" key="8">
    <source>
        <dbReference type="ARBA" id="ARBA00025211"/>
    </source>
</evidence>